<proteinExistence type="predicted"/>
<dbReference type="AlphaFoldDB" id="A0A8H7TDY4"/>
<dbReference type="InterPro" id="IPR036259">
    <property type="entry name" value="MFS_trans_sf"/>
</dbReference>
<dbReference type="GO" id="GO:0005351">
    <property type="term" value="F:carbohydrate:proton symporter activity"/>
    <property type="evidence" value="ECO:0007669"/>
    <property type="project" value="TreeGrafter"/>
</dbReference>
<keyword evidence="4" id="KW-0472">Membrane</keyword>
<dbReference type="PANTHER" id="PTHR48022">
    <property type="entry name" value="PLASTIDIC GLUCOSE TRANSPORTER 4"/>
    <property type="match status" value="1"/>
</dbReference>
<feature type="region of interest" description="Disordered" evidence="5">
    <location>
        <begin position="35"/>
        <end position="55"/>
    </location>
</feature>
<comment type="subcellular location">
    <subcellularLocation>
        <location evidence="1">Membrane</location>
        <topology evidence="1">Multi-pass membrane protein</topology>
    </subcellularLocation>
</comment>
<keyword evidence="7" id="KW-1185">Reference proteome</keyword>
<evidence type="ECO:0000256" key="4">
    <source>
        <dbReference type="ARBA" id="ARBA00023136"/>
    </source>
</evidence>
<keyword evidence="2" id="KW-0812">Transmembrane</keyword>
<evidence type="ECO:0000313" key="7">
    <source>
        <dbReference type="Proteomes" id="UP000664132"/>
    </source>
</evidence>
<dbReference type="Pfam" id="PF00083">
    <property type="entry name" value="Sugar_tr"/>
    <property type="match status" value="1"/>
</dbReference>
<evidence type="ECO:0000256" key="5">
    <source>
        <dbReference type="SAM" id="MobiDB-lite"/>
    </source>
</evidence>
<dbReference type="InterPro" id="IPR050360">
    <property type="entry name" value="MFS_Sugar_Transporters"/>
</dbReference>
<sequence>MFAGLSTFMPHSPRQLIRTGKIELAKKEFRRIHRDQSKGETEFGHREHEDGEGEREFELMRGQVEFEMEKEIKSYSEIRRVFRHRVLVLDGCEVANLGDSITVQTMTSLTGVNVIQYYQTILYKSLGISQTTILALAGVYGTVAFTSNAITTICLTDQFSPLPKGCRIHGGIASMLITNFPFPDHTTSEESRPGQDIAI</sequence>
<evidence type="ECO:0000313" key="6">
    <source>
        <dbReference type="EMBL" id="KAG4417877.1"/>
    </source>
</evidence>
<protein>
    <submittedName>
        <fullName evidence="6">Uncharacterized protein</fullName>
    </submittedName>
</protein>
<comment type="caution">
    <text evidence="6">The sequence shown here is derived from an EMBL/GenBank/DDBJ whole genome shotgun (WGS) entry which is preliminary data.</text>
</comment>
<organism evidence="6 7">
    <name type="scientific">Cadophora malorum</name>
    <dbReference type="NCBI Taxonomy" id="108018"/>
    <lineage>
        <taxon>Eukaryota</taxon>
        <taxon>Fungi</taxon>
        <taxon>Dikarya</taxon>
        <taxon>Ascomycota</taxon>
        <taxon>Pezizomycotina</taxon>
        <taxon>Leotiomycetes</taxon>
        <taxon>Helotiales</taxon>
        <taxon>Ploettnerulaceae</taxon>
        <taxon>Cadophora</taxon>
    </lineage>
</organism>
<dbReference type="Gene3D" id="1.20.1250.20">
    <property type="entry name" value="MFS general substrate transporter like domains"/>
    <property type="match status" value="1"/>
</dbReference>
<keyword evidence="3" id="KW-1133">Transmembrane helix</keyword>
<accession>A0A8H7TDY4</accession>
<dbReference type="PANTHER" id="PTHR48022:SF11">
    <property type="entry name" value="MONOSACCHARIDE TRANSPORTER (HXT8), PUTATIVE (AFU_ORTHOLOGUE AFUA_2G08120)-RELATED"/>
    <property type="match status" value="1"/>
</dbReference>
<dbReference type="InterPro" id="IPR005828">
    <property type="entry name" value="MFS_sugar_transport-like"/>
</dbReference>
<name>A0A8H7TDY4_9HELO</name>
<gene>
    <name evidence="6" type="ORF">IFR04_009014</name>
</gene>
<evidence type="ECO:0000256" key="1">
    <source>
        <dbReference type="ARBA" id="ARBA00004141"/>
    </source>
</evidence>
<dbReference type="GO" id="GO:0016020">
    <property type="term" value="C:membrane"/>
    <property type="evidence" value="ECO:0007669"/>
    <property type="project" value="UniProtKB-SubCell"/>
</dbReference>
<evidence type="ECO:0000256" key="3">
    <source>
        <dbReference type="ARBA" id="ARBA00022989"/>
    </source>
</evidence>
<evidence type="ECO:0000256" key="2">
    <source>
        <dbReference type="ARBA" id="ARBA00022692"/>
    </source>
</evidence>
<dbReference type="OrthoDB" id="6612291at2759"/>
<dbReference type="EMBL" id="JAFJYH010000143">
    <property type="protein sequence ID" value="KAG4417877.1"/>
    <property type="molecule type" value="Genomic_DNA"/>
</dbReference>
<reference evidence="6" key="1">
    <citation type="submission" date="2021-02" db="EMBL/GenBank/DDBJ databases">
        <title>Genome sequence Cadophora malorum strain M34.</title>
        <authorList>
            <person name="Stefanovic E."/>
            <person name="Vu D."/>
            <person name="Scully C."/>
            <person name="Dijksterhuis J."/>
            <person name="Roader J."/>
            <person name="Houbraken J."/>
        </authorList>
    </citation>
    <scope>NUCLEOTIDE SEQUENCE</scope>
    <source>
        <strain evidence="6">M34</strain>
    </source>
</reference>
<dbReference type="Proteomes" id="UP000664132">
    <property type="component" value="Unassembled WGS sequence"/>
</dbReference>